<name>A0AAD9WJU1_9ROSI</name>
<dbReference type="PANTHER" id="PTHR10775">
    <property type="entry name" value="OS08G0208400 PROTEIN"/>
    <property type="match status" value="1"/>
</dbReference>
<evidence type="ECO:0008006" key="3">
    <source>
        <dbReference type="Google" id="ProtNLM"/>
    </source>
</evidence>
<evidence type="ECO:0000313" key="1">
    <source>
        <dbReference type="EMBL" id="KAK2633811.1"/>
    </source>
</evidence>
<dbReference type="InterPro" id="IPR004242">
    <property type="entry name" value="Transposase_21"/>
</dbReference>
<dbReference type="Pfam" id="PF02992">
    <property type="entry name" value="Transposase_21"/>
    <property type="match status" value="1"/>
</dbReference>
<accession>A0AAD9WJU1</accession>
<dbReference type="EMBL" id="JANJYI010000009">
    <property type="protein sequence ID" value="KAK2633811.1"/>
    <property type="molecule type" value="Genomic_DNA"/>
</dbReference>
<keyword evidence="2" id="KW-1185">Reference proteome</keyword>
<proteinExistence type="predicted"/>
<organism evidence="1 2">
    <name type="scientific">Dipteronia dyeriana</name>
    <dbReference type="NCBI Taxonomy" id="168575"/>
    <lineage>
        <taxon>Eukaryota</taxon>
        <taxon>Viridiplantae</taxon>
        <taxon>Streptophyta</taxon>
        <taxon>Embryophyta</taxon>
        <taxon>Tracheophyta</taxon>
        <taxon>Spermatophyta</taxon>
        <taxon>Magnoliopsida</taxon>
        <taxon>eudicotyledons</taxon>
        <taxon>Gunneridae</taxon>
        <taxon>Pentapetalae</taxon>
        <taxon>rosids</taxon>
        <taxon>malvids</taxon>
        <taxon>Sapindales</taxon>
        <taxon>Sapindaceae</taxon>
        <taxon>Hippocastanoideae</taxon>
        <taxon>Acereae</taxon>
        <taxon>Dipteronia</taxon>
    </lineage>
</organism>
<evidence type="ECO:0000313" key="2">
    <source>
        <dbReference type="Proteomes" id="UP001280121"/>
    </source>
</evidence>
<reference evidence="1" key="1">
    <citation type="journal article" date="2023" name="Plant J.">
        <title>Genome sequences and population genomics provide insights into the demographic history, inbreeding, and mutation load of two 'living fossil' tree species of Dipteronia.</title>
        <authorList>
            <person name="Feng Y."/>
            <person name="Comes H.P."/>
            <person name="Chen J."/>
            <person name="Zhu S."/>
            <person name="Lu R."/>
            <person name="Zhang X."/>
            <person name="Li P."/>
            <person name="Qiu J."/>
            <person name="Olsen K.M."/>
            <person name="Qiu Y."/>
        </authorList>
    </citation>
    <scope>NUCLEOTIDE SEQUENCE</scope>
    <source>
        <strain evidence="1">KIB01</strain>
    </source>
</reference>
<protein>
    <recommendedName>
        <fullName evidence="3">Transposase</fullName>
    </recommendedName>
</protein>
<dbReference type="PANTHER" id="PTHR10775:SF185">
    <property type="entry name" value="OS08G0208400 PROTEIN"/>
    <property type="match status" value="1"/>
</dbReference>
<gene>
    <name evidence="1" type="ORF">Ddye_028603</name>
</gene>
<comment type="caution">
    <text evidence="1">The sequence shown here is derived from an EMBL/GenBank/DDBJ whole genome shotgun (WGS) entry which is preliminary data.</text>
</comment>
<dbReference type="AlphaFoldDB" id="A0AAD9WJU1"/>
<sequence length="434" mass="50655">MNTLHNNKLLEEDDGLLEMLHDMGGQIPIGSGSIDDQDEGVESDHMQPGVTATTFDELLQRVQQELYPGCTQSSSLNFLVKLMHIKVLNHWSSKSFEMLIQLLNEVLPDGKNMPTSYYEAKKILRDLGLGYEAIHVCRHDCILFWKEHADKDKCPVCDEPRYKNTNGKGKLIPQKVLRHFPLKPRLQRLFMSKHTALDMRWHKEKRVDAEGILRHPTDANAWKEFDKNHNWFAQDPRNVRLGLASDGFNPFRNMNNAYSMWPVMLIPYNLPPWKCMKDPFTMMSLLIPGPQSPGKDIVDFLQQLVDELKELWHVGVETYDVSSRNFFQLHAAVMWTMNDFPAYGDLSGWSTKGYMACHVCNEDTSSRKLRSKICYMGHRRFLPMSHPWRRSRKHDGDTEHRRPLQCVKEMLLYNNYNMLEMSSSERMLRIQIEK</sequence>
<dbReference type="Proteomes" id="UP001280121">
    <property type="component" value="Unassembled WGS sequence"/>
</dbReference>